<reference evidence="1" key="1">
    <citation type="journal article" date="2023" name="Int. J. Mol. Sci.">
        <title>Metagenomics Revealed a New Genus 'Candidatus Thiocaldithrix dubininis' gen. nov., sp. nov. and a New Species 'Candidatus Thiothrix putei' sp. nov. in the Family Thiotrichaceae, Some Members of Which Have Traits of Both Na+- and H+-Motive Energetics.</title>
        <authorList>
            <person name="Ravin N.V."/>
            <person name="Muntyan M.S."/>
            <person name="Smolyakov D.D."/>
            <person name="Rudenko T.S."/>
            <person name="Beletsky A.V."/>
            <person name="Mardanov A.V."/>
            <person name="Grabovich M.Y."/>
        </authorList>
    </citation>
    <scope>NUCLEOTIDE SEQUENCE</scope>
    <source>
        <strain evidence="1">GKL-01</strain>
    </source>
</reference>
<dbReference type="EMBL" id="CP124755">
    <property type="protein sequence ID" value="WGZ89578.1"/>
    <property type="molecule type" value="Genomic_DNA"/>
</dbReference>
<dbReference type="InterPro" id="IPR021667">
    <property type="entry name" value="HapK"/>
</dbReference>
<organism evidence="1">
    <name type="scientific">Candidatus Thiocaldithrix dubininis</name>
    <dbReference type="NCBI Taxonomy" id="3080823"/>
    <lineage>
        <taxon>Bacteria</taxon>
        <taxon>Pseudomonadati</taxon>
        <taxon>Pseudomonadota</taxon>
        <taxon>Gammaproteobacteria</taxon>
        <taxon>Thiotrichales</taxon>
        <taxon>Thiotrichaceae</taxon>
        <taxon>Candidatus Thiocaldithrix</taxon>
    </lineage>
</organism>
<dbReference type="Proteomes" id="UP001300672">
    <property type="component" value="Chromosome"/>
</dbReference>
<dbReference type="AlphaFoldDB" id="A0AA95H4P2"/>
<dbReference type="Pfam" id="PF11639">
    <property type="entry name" value="HapK"/>
    <property type="match status" value="1"/>
</dbReference>
<dbReference type="Gene3D" id="3.30.70.100">
    <property type="match status" value="1"/>
</dbReference>
<gene>
    <name evidence="1" type="ORF">QJT80_08650</name>
</gene>
<dbReference type="KEGG" id="tdu:QJT80_08650"/>
<evidence type="ECO:0008006" key="2">
    <source>
        <dbReference type="Google" id="ProtNLM"/>
    </source>
</evidence>
<sequence>MAQIIIQYKLKPTVSAEEYENWTLNRDYPTMRGLKRVQRFVNYRVERNLLSDAKPSVNYIEFFEIPDLQGFISDDMAGLTVQTIMGEFLQYVENPEFLVATEVA</sequence>
<evidence type="ECO:0000313" key="1">
    <source>
        <dbReference type="EMBL" id="WGZ89578.1"/>
    </source>
</evidence>
<name>A0AA95H4P2_9GAMM</name>
<protein>
    <recommendedName>
        <fullName evidence="2">REDY-like protein HapK</fullName>
    </recommendedName>
</protein>
<accession>A0AA95H4P2</accession>
<proteinExistence type="predicted"/>
<reference evidence="1" key="2">
    <citation type="submission" date="2023-04" db="EMBL/GenBank/DDBJ databases">
        <authorList>
            <person name="Beletskiy A.V."/>
            <person name="Mardanov A.V."/>
            <person name="Ravin N.V."/>
        </authorList>
    </citation>
    <scope>NUCLEOTIDE SEQUENCE</scope>
    <source>
        <strain evidence="1">GKL-01</strain>
    </source>
</reference>